<dbReference type="Pfam" id="PF01636">
    <property type="entry name" value="APH"/>
    <property type="match status" value="1"/>
</dbReference>
<dbReference type="RefSeq" id="WP_133229517.1">
    <property type="nucleotide sequence ID" value="NZ_SMRT01000006.1"/>
</dbReference>
<protein>
    <submittedName>
        <fullName evidence="2">Aminoglycoside phosphotransferase family protein</fullName>
    </submittedName>
</protein>
<dbReference type="Proteomes" id="UP000295636">
    <property type="component" value="Unassembled WGS sequence"/>
</dbReference>
<sequence>MKDQWERTEAPAVMELPQIEALVGPVFGGKRVTAAERLGEGFSNSNYKLRIEGSREPYVLRLYRGGPEVAGKELAISELIADSVPVPRIVAADWSGTQWEKPWAVMEWKEGTLLRDVSRQGEKWDTAAAAVSVGSTLARIHAYTFPEAGFLGAELSVAQPFKMDAGSFTAFIEDSLFAKRCGHWLGDELVQALWALCLKYAPQLSEHQEAPVLVHSDFNGLNLLIGEAPGREVTAVLDWEFAFSGSRLTDIGNILRYEENDSWFERHLTSAYVRSGGVLPANWKLLSKLEDLIALCDMLNGSTSETPNRVRDLKRLVAKTAAEFA</sequence>
<dbReference type="AlphaFoldDB" id="A0A4R5KQZ8"/>
<name>A0A4R5KQZ8_9BACL</name>
<dbReference type="InterPro" id="IPR002575">
    <property type="entry name" value="Aminoglycoside_PTrfase"/>
</dbReference>
<reference evidence="2 3" key="1">
    <citation type="submission" date="2019-03" db="EMBL/GenBank/DDBJ databases">
        <title>This is whole genome sequence of Paenibacillus sp MS74 strain.</title>
        <authorList>
            <person name="Trinh H.N."/>
        </authorList>
    </citation>
    <scope>NUCLEOTIDE SEQUENCE [LARGE SCALE GENOMIC DNA]</scope>
    <source>
        <strain evidence="2 3">MS74</strain>
    </source>
</reference>
<accession>A0A4R5KQZ8</accession>
<evidence type="ECO:0000313" key="2">
    <source>
        <dbReference type="EMBL" id="TDF97190.1"/>
    </source>
</evidence>
<proteinExistence type="predicted"/>
<dbReference type="GO" id="GO:0016740">
    <property type="term" value="F:transferase activity"/>
    <property type="evidence" value="ECO:0007669"/>
    <property type="project" value="UniProtKB-KW"/>
</dbReference>
<evidence type="ECO:0000259" key="1">
    <source>
        <dbReference type="Pfam" id="PF01636"/>
    </source>
</evidence>
<keyword evidence="3" id="KW-1185">Reference proteome</keyword>
<keyword evidence="2" id="KW-0808">Transferase</keyword>
<organism evidence="2 3">
    <name type="scientific">Paenibacillus piri</name>
    <dbReference type="NCBI Taxonomy" id="2547395"/>
    <lineage>
        <taxon>Bacteria</taxon>
        <taxon>Bacillati</taxon>
        <taxon>Bacillota</taxon>
        <taxon>Bacilli</taxon>
        <taxon>Bacillales</taxon>
        <taxon>Paenibacillaceae</taxon>
        <taxon>Paenibacillus</taxon>
    </lineage>
</organism>
<dbReference type="InterPro" id="IPR011009">
    <property type="entry name" value="Kinase-like_dom_sf"/>
</dbReference>
<dbReference type="InterPro" id="IPR051678">
    <property type="entry name" value="AGP_Transferase"/>
</dbReference>
<dbReference type="PANTHER" id="PTHR21310">
    <property type="entry name" value="AMINOGLYCOSIDE PHOSPHOTRANSFERASE-RELATED-RELATED"/>
    <property type="match status" value="1"/>
</dbReference>
<comment type="caution">
    <text evidence="2">The sequence shown here is derived from an EMBL/GenBank/DDBJ whole genome shotgun (WGS) entry which is preliminary data.</text>
</comment>
<dbReference type="SUPFAM" id="SSF56112">
    <property type="entry name" value="Protein kinase-like (PK-like)"/>
    <property type="match status" value="1"/>
</dbReference>
<dbReference type="Gene3D" id="3.90.1200.10">
    <property type="match status" value="1"/>
</dbReference>
<feature type="domain" description="Aminoglycoside phosphotransferase" evidence="1">
    <location>
        <begin position="36"/>
        <end position="274"/>
    </location>
</feature>
<evidence type="ECO:0000313" key="3">
    <source>
        <dbReference type="Proteomes" id="UP000295636"/>
    </source>
</evidence>
<gene>
    <name evidence="2" type="ORF">E1757_15280</name>
</gene>
<dbReference type="OrthoDB" id="9800774at2"/>
<dbReference type="EMBL" id="SMRT01000006">
    <property type="protein sequence ID" value="TDF97190.1"/>
    <property type="molecule type" value="Genomic_DNA"/>
</dbReference>